<dbReference type="InterPro" id="IPR043502">
    <property type="entry name" value="DNA/RNA_pol_sf"/>
</dbReference>
<reference evidence="3" key="2">
    <citation type="submission" date="2021-08" db="EMBL/GenBank/DDBJ databases">
        <authorList>
            <person name="Eriksson T."/>
        </authorList>
    </citation>
    <scope>NUCLEOTIDE SEQUENCE</scope>
    <source>
        <strain evidence="3">Stoneville</strain>
        <tissue evidence="3">Whole head</tissue>
    </source>
</reference>
<dbReference type="Pfam" id="PF00078">
    <property type="entry name" value="RVT_1"/>
    <property type="match status" value="1"/>
</dbReference>
<dbReference type="GO" id="GO:0071897">
    <property type="term" value="P:DNA biosynthetic process"/>
    <property type="evidence" value="ECO:0007669"/>
    <property type="project" value="UniProtKB-ARBA"/>
</dbReference>
<feature type="domain" description="Reverse transcriptase" evidence="2">
    <location>
        <begin position="87"/>
        <end position="233"/>
    </location>
</feature>
<evidence type="ECO:0000256" key="1">
    <source>
        <dbReference type="SAM" id="MobiDB-lite"/>
    </source>
</evidence>
<gene>
    <name evidence="3" type="ORF">GEV33_004222</name>
</gene>
<reference evidence="3" key="1">
    <citation type="journal article" date="2020" name="J Insects Food Feed">
        <title>The yellow mealworm (Tenebrio molitor) genome: a resource for the emerging insects as food and feed industry.</title>
        <authorList>
            <person name="Eriksson T."/>
            <person name="Andere A."/>
            <person name="Kelstrup H."/>
            <person name="Emery V."/>
            <person name="Picard C."/>
        </authorList>
    </citation>
    <scope>NUCLEOTIDE SEQUENCE</scope>
    <source>
        <strain evidence="3">Stoneville</strain>
        <tissue evidence="3">Whole head</tissue>
    </source>
</reference>
<dbReference type="PANTHER" id="PTHR33332">
    <property type="entry name" value="REVERSE TRANSCRIPTASE DOMAIN-CONTAINING PROTEIN"/>
    <property type="match status" value="1"/>
</dbReference>
<comment type="caution">
    <text evidence="3">The sequence shown here is derived from an EMBL/GenBank/DDBJ whole genome shotgun (WGS) entry which is preliminary data.</text>
</comment>
<feature type="compositionally biased region" description="Polar residues" evidence="1">
    <location>
        <begin position="374"/>
        <end position="385"/>
    </location>
</feature>
<name>A0A8J6HPX3_TENMO</name>
<proteinExistence type="predicted"/>
<dbReference type="AlphaFoldDB" id="A0A8J6HPX3"/>
<feature type="region of interest" description="Disordered" evidence="1">
    <location>
        <begin position="361"/>
        <end position="385"/>
    </location>
</feature>
<accession>A0A8J6HPX3</accession>
<organism evidence="3 4">
    <name type="scientific">Tenebrio molitor</name>
    <name type="common">Yellow mealworm beetle</name>
    <dbReference type="NCBI Taxonomy" id="7067"/>
    <lineage>
        <taxon>Eukaryota</taxon>
        <taxon>Metazoa</taxon>
        <taxon>Ecdysozoa</taxon>
        <taxon>Arthropoda</taxon>
        <taxon>Hexapoda</taxon>
        <taxon>Insecta</taxon>
        <taxon>Pterygota</taxon>
        <taxon>Neoptera</taxon>
        <taxon>Endopterygota</taxon>
        <taxon>Coleoptera</taxon>
        <taxon>Polyphaga</taxon>
        <taxon>Cucujiformia</taxon>
        <taxon>Tenebrionidae</taxon>
        <taxon>Tenebrio</taxon>
    </lineage>
</organism>
<evidence type="ECO:0000313" key="4">
    <source>
        <dbReference type="Proteomes" id="UP000719412"/>
    </source>
</evidence>
<evidence type="ECO:0000313" key="3">
    <source>
        <dbReference type="EMBL" id="KAH0818569.1"/>
    </source>
</evidence>
<dbReference type="Proteomes" id="UP000719412">
    <property type="component" value="Unassembled WGS sequence"/>
</dbReference>
<dbReference type="EMBL" id="JABDTM020017264">
    <property type="protein sequence ID" value="KAH0818569.1"/>
    <property type="molecule type" value="Genomic_DNA"/>
</dbReference>
<protein>
    <recommendedName>
        <fullName evidence="2">Reverse transcriptase domain-containing protein</fullName>
    </recommendedName>
</protein>
<evidence type="ECO:0000259" key="2">
    <source>
        <dbReference type="Pfam" id="PF00078"/>
    </source>
</evidence>
<keyword evidence="4" id="KW-1185">Reference proteome</keyword>
<dbReference type="InterPro" id="IPR000477">
    <property type="entry name" value="RT_dom"/>
</dbReference>
<sequence length="385" mass="43548">MSTEKFHKLRALGAFMKGDDITMSSEQAMKHLMDSLLPDGNANEDNYTHHIWRQEFQAIQLKYVYDIPEGTEEELYEIIPPEAEKANIPDYLMVLIKSYVTNRKVIYKQGSLELRKECKKGCPQGSVLGPTPWNTVLDMFLRMGLPSEVEVIAYADDIAIVVRTNDRTTLKNSLQSCADLLQQWATSQKLTISKKKTKIMVNKPSRKSHNRDIRMDVGGTKIEIVKEIKYLGILLDTKLNFQNHVNQACNRAKKILIALRKKLFKTWNLPVAQSLHPIYRCAVVPIPAYASEISSPRLHLSKIKRKLYSVYGLASKIIIGGYSSCSHEAAGLPPLDLALWQVTCKKKLKKEPAANYLDQQIVPEPDNPGRMATTMGNVQQGKSHL</sequence>
<dbReference type="SUPFAM" id="SSF56672">
    <property type="entry name" value="DNA/RNA polymerases"/>
    <property type="match status" value="1"/>
</dbReference>